<dbReference type="RefSeq" id="WP_070840888.1">
    <property type="nucleotide sequence ID" value="NZ_CP118078.1"/>
</dbReference>
<gene>
    <name evidence="1" type="ORF">OJ597_11430</name>
</gene>
<proteinExistence type="predicted"/>
<name>A0ABT3EDD7_STRAP</name>
<evidence type="ECO:0000313" key="2">
    <source>
        <dbReference type="Proteomes" id="UP001526076"/>
    </source>
</evidence>
<reference evidence="1 2" key="1">
    <citation type="submission" date="2022-10" db="EMBL/GenBank/DDBJ databases">
        <title>Comparative genomic study of S. anginosus.</title>
        <authorList>
            <person name="Prasad A."/>
            <person name="Ene A."/>
            <person name="Jablonska S."/>
            <person name="Du J."/>
            <person name="Wolfe A.J."/>
            <person name="Putonti C."/>
        </authorList>
    </citation>
    <scope>NUCLEOTIDE SEQUENCE [LARGE SCALE GENOMIC DNA]</scope>
    <source>
        <strain evidence="1 2">UMB9231</strain>
    </source>
</reference>
<dbReference type="EMBL" id="JAPAHU010000041">
    <property type="protein sequence ID" value="MCW1042993.1"/>
    <property type="molecule type" value="Genomic_DNA"/>
</dbReference>
<evidence type="ECO:0000313" key="1">
    <source>
        <dbReference type="EMBL" id="MCW1042993.1"/>
    </source>
</evidence>
<accession>A0ABT3EDD7</accession>
<protein>
    <submittedName>
        <fullName evidence="1">Uncharacterized protein</fullName>
    </submittedName>
</protein>
<keyword evidence="2" id="KW-1185">Reference proteome</keyword>
<comment type="caution">
    <text evidence="1">The sequence shown here is derived from an EMBL/GenBank/DDBJ whole genome shotgun (WGS) entry which is preliminary data.</text>
</comment>
<organism evidence="1 2">
    <name type="scientific">Streptococcus anginosus</name>
    <dbReference type="NCBI Taxonomy" id="1328"/>
    <lineage>
        <taxon>Bacteria</taxon>
        <taxon>Bacillati</taxon>
        <taxon>Bacillota</taxon>
        <taxon>Bacilli</taxon>
        <taxon>Lactobacillales</taxon>
        <taxon>Streptococcaceae</taxon>
        <taxon>Streptococcus</taxon>
        <taxon>Streptococcus anginosus group</taxon>
    </lineage>
</organism>
<dbReference type="Proteomes" id="UP001526076">
    <property type="component" value="Unassembled WGS sequence"/>
</dbReference>
<sequence length="79" mass="9532">MNKRQRKKCLEREKRYMIKSIDFLEKSYTLAANQMREEYNKMPLGFEKTCHDFYIGGFEYAVKMFADAKRLIKDIGHEV</sequence>